<evidence type="ECO:0000313" key="3">
    <source>
        <dbReference type="EMBL" id="GAA0259034.1"/>
    </source>
</evidence>
<name>A0ABN0URA1_9ACTN</name>
<keyword evidence="4" id="KW-1185">Reference proteome</keyword>
<organism evidence="3 4">
    <name type="scientific">Cryptosporangium japonicum</name>
    <dbReference type="NCBI Taxonomy" id="80872"/>
    <lineage>
        <taxon>Bacteria</taxon>
        <taxon>Bacillati</taxon>
        <taxon>Actinomycetota</taxon>
        <taxon>Actinomycetes</taxon>
        <taxon>Cryptosporangiales</taxon>
        <taxon>Cryptosporangiaceae</taxon>
        <taxon>Cryptosporangium</taxon>
    </lineage>
</organism>
<dbReference type="PANTHER" id="PTHR43649:SF29">
    <property type="entry name" value="OSMOPROTECTIVE COMPOUNDS-BINDING PROTEIN GGTB"/>
    <property type="match status" value="1"/>
</dbReference>
<evidence type="ECO:0000256" key="2">
    <source>
        <dbReference type="ARBA" id="ARBA00022448"/>
    </source>
</evidence>
<proteinExistence type="inferred from homology"/>
<protein>
    <submittedName>
        <fullName evidence="3">Extracellular solute-binding protein</fullName>
    </submittedName>
</protein>
<dbReference type="Pfam" id="PF01547">
    <property type="entry name" value="SBP_bac_1"/>
    <property type="match status" value="1"/>
</dbReference>
<reference evidence="3 4" key="1">
    <citation type="journal article" date="2019" name="Int. J. Syst. Evol. Microbiol.">
        <title>The Global Catalogue of Microorganisms (GCM) 10K type strain sequencing project: providing services to taxonomists for standard genome sequencing and annotation.</title>
        <authorList>
            <consortium name="The Broad Institute Genomics Platform"/>
            <consortium name="The Broad Institute Genome Sequencing Center for Infectious Disease"/>
            <person name="Wu L."/>
            <person name="Ma J."/>
        </authorList>
    </citation>
    <scope>NUCLEOTIDE SEQUENCE [LARGE SCALE GENOMIC DNA]</scope>
    <source>
        <strain evidence="3 4">JCM 10425</strain>
    </source>
</reference>
<comment type="similarity">
    <text evidence="1">Belongs to the bacterial solute-binding protein 1 family.</text>
</comment>
<dbReference type="RefSeq" id="WP_344651389.1">
    <property type="nucleotide sequence ID" value="NZ_BAAAGX010000020.1"/>
</dbReference>
<gene>
    <name evidence="3" type="ORF">GCM10009539_50450</name>
</gene>
<accession>A0ABN0URA1</accession>
<dbReference type="EMBL" id="BAAAGX010000020">
    <property type="protein sequence ID" value="GAA0259034.1"/>
    <property type="molecule type" value="Genomic_DNA"/>
</dbReference>
<dbReference type="Gene3D" id="3.40.190.10">
    <property type="entry name" value="Periplasmic binding protein-like II"/>
    <property type="match status" value="2"/>
</dbReference>
<dbReference type="Proteomes" id="UP001500967">
    <property type="component" value="Unassembled WGS sequence"/>
</dbReference>
<dbReference type="PANTHER" id="PTHR43649">
    <property type="entry name" value="ARABINOSE-BINDING PROTEIN-RELATED"/>
    <property type="match status" value="1"/>
</dbReference>
<dbReference type="InterPro" id="IPR006059">
    <property type="entry name" value="SBP"/>
</dbReference>
<sequence length="438" mass="47715">MPTPSLDSLLGRSGMSRRSLLRVTGLGAGAIAAAPLLAACTGADSGSDSGSGTGTVTFGSNGSDEVPKKAYAALMSSAKDAADVDVKINTVAHNDFQNNINNYLKGSPDDVFTWFAGYRMKSYAKQGLVAEIDDVWEKVGSNFSEAFKTASTGDDGKKYFIPLYNYPWGWFYRPSVWKEKGYTEPKTWDELITLAKKMKADGLNPIAFADKDGWPAFGTFDYLNMRINGYQFHVDLMAHKESWEDAKVKKVFDTWKSIFPYQSADSLGRTWQEAAQTVVTKKSGMYLLGSFVGQQWPEGDTDIDFFPFPEIDSTIGADAIEAPIDGFMMSKKGGENKSARKLMEYLATGKAEDVYQAIDSNNVGAAKDADASKYNALQKKSAEVIGAAKNISQFLDRDAEPAFANNAALPAFQQFIKDGNVASVTKSLEAQAKQIYGS</sequence>
<evidence type="ECO:0000313" key="4">
    <source>
        <dbReference type="Proteomes" id="UP001500967"/>
    </source>
</evidence>
<keyword evidence="2" id="KW-0813">Transport</keyword>
<dbReference type="InterPro" id="IPR050490">
    <property type="entry name" value="Bact_solute-bd_prot1"/>
</dbReference>
<dbReference type="SUPFAM" id="SSF53850">
    <property type="entry name" value="Periplasmic binding protein-like II"/>
    <property type="match status" value="1"/>
</dbReference>
<comment type="caution">
    <text evidence="3">The sequence shown here is derived from an EMBL/GenBank/DDBJ whole genome shotgun (WGS) entry which is preliminary data.</text>
</comment>
<dbReference type="InterPro" id="IPR006311">
    <property type="entry name" value="TAT_signal"/>
</dbReference>
<evidence type="ECO:0000256" key="1">
    <source>
        <dbReference type="ARBA" id="ARBA00008520"/>
    </source>
</evidence>
<dbReference type="PROSITE" id="PS51318">
    <property type="entry name" value="TAT"/>
    <property type="match status" value="1"/>
</dbReference>